<keyword evidence="7 8" id="KW-0012">Acyltransferase</keyword>
<dbReference type="AlphaFoldDB" id="A0A383VRZ5"/>
<dbReference type="GO" id="GO:0005794">
    <property type="term" value="C:Golgi apparatus"/>
    <property type="evidence" value="ECO:0007669"/>
    <property type="project" value="TreeGrafter"/>
</dbReference>
<evidence type="ECO:0000256" key="9">
    <source>
        <dbReference type="SAM" id="MobiDB-lite"/>
    </source>
</evidence>
<feature type="compositionally biased region" description="Low complexity" evidence="9">
    <location>
        <begin position="390"/>
        <end position="401"/>
    </location>
</feature>
<dbReference type="GO" id="GO:0019706">
    <property type="term" value="F:protein-cysteine S-palmitoyltransferase activity"/>
    <property type="evidence" value="ECO:0007669"/>
    <property type="project" value="UniProtKB-EC"/>
</dbReference>
<evidence type="ECO:0000256" key="4">
    <source>
        <dbReference type="ARBA" id="ARBA00022692"/>
    </source>
</evidence>
<comment type="similarity">
    <text evidence="2 8">Belongs to the DHHC palmitoyltransferase family.</text>
</comment>
<feature type="transmembrane region" description="Helical" evidence="8">
    <location>
        <begin position="20"/>
        <end position="38"/>
    </location>
</feature>
<dbReference type="PROSITE" id="PS50216">
    <property type="entry name" value="DHHC"/>
    <property type="match status" value="1"/>
</dbReference>
<accession>A0A383VRZ5</accession>
<evidence type="ECO:0000313" key="12">
    <source>
        <dbReference type="Proteomes" id="UP000256970"/>
    </source>
</evidence>
<keyword evidence="6 8" id="KW-0472">Membrane</keyword>
<dbReference type="InterPro" id="IPR039859">
    <property type="entry name" value="PFA4/ZDH16/20/ERF2-like"/>
</dbReference>
<dbReference type="Proteomes" id="UP000256970">
    <property type="component" value="Unassembled WGS sequence"/>
</dbReference>
<comment type="subcellular location">
    <subcellularLocation>
        <location evidence="1">Membrane</location>
        <topology evidence="1">Multi-pass membrane protein</topology>
    </subcellularLocation>
</comment>
<evidence type="ECO:0000256" key="8">
    <source>
        <dbReference type="RuleBase" id="RU079119"/>
    </source>
</evidence>
<feature type="region of interest" description="Disordered" evidence="9">
    <location>
        <begin position="247"/>
        <end position="270"/>
    </location>
</feature>
<feature type="region of interest" description="Disordered" evidence="9">
    <location>
        <begin position="390"/>
        <end position="414"/>
    </location>
</feature>
<organism evidence="11 12">
    <name type="scientific">Tetradesmus obliquus</name>
    <name type="common">Green alga</name>
    <name type="synonym">Acutodesmus obliquus</name>
    <dbReference type="NCBI Taxonomy" id="3088"/>
    <lineage>
        <taxon>Eukaryota</taxon>
        <taxon>Viridiplantae</taxon>
        <taxon>Chlorophyta</taxon>
        <taxon>core chlorophytes</taxon>
        <taxon>Chlorophyceae</taxon>
        <taxon>CS clade</taxon>
        <taxon>Sphaeropleales</taxon>
        <taxon>Scenedesmaceae</taxon>
        <taxon>Tetradesmus</taxon>
    </lineage>
</organism>
<keyword evidence="12" id="KW-1185">Reference proteome</keyword>
<dbReference type="GO" id="GO:0006612">
    <property type="term" value="P:protein targeting to membrane"/>
    <property type="evidence" value="ECO:0007669"/>
    <property type="project" value="TreeGrafter"/>
</dbReference>
<comment type="domain">
    <text evidence="8">The DHHC domain is required for palmitoyltransferase activity.</text>
</comment>
<evidence type="ECO:0000256" key="2">
    <source>
        <dbReference type="ARBA" id="ARBA00008574"/>
    </source>
</evidence>
<evidence type="ECO:0000259" key="10">
    <source>
        <dbReference type="Pfam" id="PF01529"/>
    </source>
</evidence>
<name>A0A383VRZ5_TETOB</name>
<dbReference type="GO" id="GO:0016020">
    <property type="term" value="C:membrane"/>
    <property type="evidence" value="ECO:0007669"/>
    <property type="project" value="UniProtKB-SubCell"/>
</dbReference>
<evidence type="ECO:0000313" key="11">
    <source>
        <dbReference type="EMBL" id="SZX67683.1"/>
    </source>
</evidence>
<proteinExistence type="inferred from homology"/>
<dbReference type="EMBL" id="FNXT01000807">
    <property type="protein sequence ID" value="SZX67683.1"/>
    <property type="molecule type" value="Genomic_DNA"/>
</dbReference>
<sequence>MKRRHGCQCPWKVSQTVSLVVWFTVLAGCYALFIPIIQEAAAQTAVAVLYTATAIIVTVTYFIVSLIDPADPGLNGAADGPLYCEQCQAYVQRGSKHCRECDKCVLGFDHHCKWVNNCIGRRNYRPFFVLLSSMCSMLALQAAVGIWLTYRCFTDTEQIAARLAAAYPAYMRVREYEAALLVYSCVCAAALYPLGDLLLLHVVLACRGMTTWDYIMANRDTSIEPSALSRNVTKAFSYVRSLGPRSIRVRDDPNMSSSSGSGGSTAGGHKRHVGINPCLACTTELNRAAPGSSAGSKFDHFFASKADRPEGFDAALIFTPRLGEEAEKQTGNVTPGAARYGGTQQVLIAIDAAGYQQRAGDEFSCVAADATAPSSAAAAAAQQRDMVAAAAAPTDAEQRAASSGGVRSAVRFAD</sequence>
<comment type="catalytic activity">
    <reaction evidence="8">
        <text>L-cysteinyl-[protein] + hexadecanoyl-CoA = S-hexadecanoyl-L-cysteinyl-[protein] + CoA</text>
        <dbReference type="Rhea" id="RHEA:36683"/>
        <dbReference type="Rhea" id="RHEA-COMP:10131"/>
        <dbReference type="Rhea" id="RHEA-COMP:11032"/>
        <dbReference type="ChEBI" id="CHEBI:29950"/>
        <dbReference type="ChEBI" id="CHEBI:57287"/>
        <dbReference type="ChEBI" id="CHEBI:57379"/>
        <dbReference type="ChEBI" id="CHEBI:74151"/>
        <dbReference type="EC" id="2.3.1.225"/>
    </reaction>
</comment>
<dbReference type="PANTHER" id="PTHR22883:SF203">
    <property type="entry name" value="PALMITOYLTRANSFERASE"/>
    <property type="match status" value="1"/>
</dbReference>
<dbReference type="STRING" id="3088.A0A383VRZ5"/>
<evidence type="ECO:0000256" key="1">
    <source>
        <dbReference type="ARBA" id="ARBA00004141"/>
    </source>
</evidence>
<feature type="domain" description="Palmitoyltransferase DHHC" evidence="10">
    <location>
        <begin position="81"/>
        <end position="216"/>
    </location>
</feature>
<evidence type="ECO:0000256" key="6">
    <source>
        <dbReference type="ARBA" id="ARBA00023136"/>
    </source>
</evidence>
<reference evidence="11 12" key="1">
    <citation type="submission" date="2016-10" db="EMBL/GenBank/DDBJ databases">
        <authorList>
            <person name="Cai Z."/>
        </authorList>
    </citation>
    <scope>NUCLEOTIDE SEQUENCE [LARGE SCALE GENOMIC DNA]</scope>
</reference>
<dbReference type="PROSITE" id="PS51257">
    <property type="entry name" value="PROKAR_LIPOPROTEIN"/>
    <property type="match status" value="1"/>
</dbReference>
<keyword evidence="4 8" id="KW-0812">Transmembrane</keyword>
<feature type="transmembrane region" description="Helical" evidence="8">
    <location>
        <begin position="127"/>
        <end position="148"/>
    </location>
</feature>
<feature type="transmembrane region" description="Helical" evidence="8">
    <location>
        <begin position="180"/>
        <end position="206"/>
    </location>
</feature>
<evidence type="ECO:0000256" key="5">
    <source>
        <dbReference type="ARBA" id="ARBA00022989"/>
    </source>
</evidence>
<dbReference type="EC" id="2.3.1.225" evidence="8"/>
<keyword evidence="3 8" id="KW-0808">Transferase</keyword>
<dbReference type="Pfam" id="PF01529">
    <property type="entry name" value="DHHC"/>
    <property type="match status" value="1"/>
</dbReference>
<dbReference type="GO" id="GO:0005783">
    <property type="term" value="C:endoplasmic reticulum"/>
    <property type="evidence" value="ECO:0007669"/>
    <property type="project" value="TreeGrafter"/>
</dbReference>
<feature type="transmembrane region" description="Helical" evidence="8">
    <location>
        <begin position="44"/>
        <end position="64"/>
    </location>
</feature>
<evidence type="ECO:0000256" key="7">
    <source>
        <dbReference type="ARBA" id="ARBA00023315"/>
    </source>
</evidence>
<dbReference type="InterPro" id="IPR001594">
    <property type="entry name" value="Palmitoyltrfase_DHHC"/>
</dbReference>
<evidence type="ECO:0000256" key="3">
    <source>
        <dbReference type="ARBA" id="ARBA00022679"/>
    </source>
</evidence>
<protein>
    <recommendedName>
        <fullName evidence="8">S-acyltransferase</fullName>
        <ecNumber evidence="8">2.3.1.225</ecNumber>
    </recommendedName>
    <alternativeName>
        <fullName evidence="8">Palmitoyltransferase</fullName>
    </alternativeName>
</protein>
<dbReference type="PANTHER" id="PTHR22883">
    <property type="entry name" value="ZINC FINGER DHHC DOMAIN CONTAINING PROTEIN"/>
    <property type="match status" value="1"/>
</dbReference>
<gene>
    <name evidence="11" type="ORF">BQ4739_LOCUS8053</name>
</gene>
<keyword evidence="5 8" id="KW-1133">Transmembrane helix</keyword>